<reference evidence="2" key="1">
    <citation type="journal article" date="2015" name="Nat. Genet.">
        <title>The genome and transcriptome of the zoonotic hookworm Ancylostoma ceylanicum identify infection-specific gene families.</title>
        <authorList>
            <person name="Schwarz E.M."/>
            <person name="Hu Y."/>
            <person name="Antoshechkin I."/>
            <person name="Miller M.M."/>
            <person name="Sternberg P.W."/>
            <person name="Aroian R.V."/>
        </authorList>
    </citation>
    <scope>NUCLEOTIDE SEQUENCE</scope>
    <source>
        <strain evidence="2">HY135</strain>
    </source>
</reference>
<proteinExistence type="predicted"/>
<sequence length="97" mass="11237">MAVIHPCSFCCPNGRFPFEFLDCPQRLIVKQHLASTTMVMFAFEISRRNDCEPVARCHWEGDSDPKQMDIQDTSDTNRKIGKAIDHDHPRRLTICCR</sequence>
<name>A0A016SP04_9BILA</name>
<evidence type="ECO:0000313" key="1">
    <source>
        <dbReference type="EMBL" id="EYB92062.1"/>
    </source>
</evidence>
<dbReference type="AlphaFoldDB" id="A0A016SP04"/>
<organism evidence="1 2">
    <name type="scientific">Ancylostoma ceylanicum</name>
    <dbReference type="NCBI Taxonomy" id="53326"/>
    <lineage>
        <taxon>Eukaryota</taxon>
        <taxon>Metazoa</taxon>
        <taxon>Ecdysozoa</taxon>
        <taxon>Nematoda</taxon>
        <taxon>Chromadorea</taxon>
        <taxon>Rhabditida</taxon>
        <taxon>Rhabditina</taxon>
        <taxon>Rhabditomorpha</taxon>
        <taxon>Strongyloidea</taxon>
        <taxon>Ancylostomatidae</taxon>
        <taxon>Ancylostomatinae</taxon>
        <taxon>Ancylostoma</taxon>
    </lineage>
</organism>
<evidence type="ECO:0000313" key="2">
    <source>
        <dbReference type="Proteomes" id="UP000024635"/>
    </source>
</evidence>
<dbReference type="Proteomes" id="UP000024635">
    <property type="component" value="Unassembled WGS sequence"/>
</dbReference>
<accession>A0A016SP04</accession>
<protein>
    <submittedName>
        <fullName evidence="1">Uncharacterized protein</fullName>
    </submittedName>
</protein>
<gene>
    <name evidence="1" type="primary">Acey_s0198.g1615</name>
    <name evidence="1" type="ORF">Y032_0198g1615</name>
</gene>
<dbReference type="EMBL" id="JARK01001534">
    <property type="protein sequence ID" value="EYB92062.1"/>
    <property type="molecule type" value="Genomic_DNA"/>
</dbReference>
<keyword evidence="2" id="KW-1185">Reference proteome</keyword>
<comment type="caution">
    <text evidence="1">The sequence shown here is derived from an EMBL/GenBank/DDBJ whole genome shotgun (WGS) entry which is preliminary data.</text>
</comment>